<organism evidence="10 11">
    <name type="scientific">Chlorella vulgaris</name>
    <name type="common">Green alga</name>
    <dbReference type="NCBI Taxonomy" id="3077"/>
    <lineage>
        <taxon>Eukaryota</taxon>
        <taxon>Viridiplantae</taxon>
        <taxon>Chlorophyta</taxon>
        <taxon>core chlorophytes</taxon>
        <taxon>Trebouxiophyceae</taxon>
        <taxon>Chlorellales</taxon>
        <taxon>Chlorellaceae</taxon>
        <taxon>Chlorella clade</taxon>
        <taxon>Chlorella</taxon>
    </lineage>
</organism>
<evidence type="ECO:0000259" key="8">
    <source>
        <dbReference type="PROSITE" id="PS50172"/>
    </source>
</evidence>
<keyword evidence="4" id="KW-0539">Nucleus</keyword>
<gene>
    <name evidence="10" type="ORF">D9Q98_003136</name>
</gene>
<dbReference type="Gene3D" id="3.40.50.10190">
    <property type="entry name" value="BRCT domain"/>
    <property type="match status" value="1"/>
</dbReference>
<name>A0A9D4TS07_CHLVU</name>
<reference evidence="10" key="2">
    <citation type="submission" date="2020-11" db="EMBL/GenBank/DDBJ databases">
        <authorList>
            <person name="Cecchin M."/>
            <person name="Marcolungo L."/>
            <person name="Rossato M."/>
            <person name="Girolomoni L."/>
            <person name="Cosentino E."/>
            <person name="Cuine S."/>
            <person name="Li-Beisson Y."/>
            <person name="Delledonne M."/>
            <person name="Ballottari M."/>
        </authorList>
    </citation>
    <scope>NUCLEOTIDE SEQUENCE</scope>
    <source>
        <strain evidence="10">211/11P</strain>
        <tissue evidence="10">Whole cell</tissue>
    </source>
</reference>
<protein>
    <recommendedName>
        <fullName evidence="2">protein-serine/threonine phosphatase</fullName>
        <ecNumber evidence="2">3.1.3.16</ecNumber>
    </recommendedName>
</protein>
<dbReference type="EC" id="3.1.3.16" evidence="2"/>
<dbReference type="AlphaFoldDB" id="A0A9D4TS07"/>
<dbReference type="InterPro" id="IPR004274">
    <property type="entry name" value="FCP1_dom"/>
</dbReference>
<evidence type="ECO:0000256" key="1">
    <source>
        <dbReference type="ARBA" id="ARBA00004123"/>
    </source>
</evidence>
<dbReference type="PANTHER" id="PTHR23081">
    <property type="entry name" value="RNA POLYMERASE II CTD PHOSPHATASE"/>
    <property type="match status" value="1"/>
</dbReference>
<keyword evidence="11" id="KW-1185">Reference proteome</keyword>
<keyword evidence="3" id="KW-0378">Hydrolase</keyword>
<feature type="compositionally biased region" description="Acidic residues" evidence="7">
    <location>
        <begin position="1"/>
        <end position="19"/>
    </location>
</feature>
<dbReference type="GO" id="GO:0005634">
    <property type="term" value="C:nucleus"/>
    <property type="evidence" value="ECO:0007669"/>
    <property type="project" value="UniProtKB-SubCell"/>
</dbReference>
<dbReference type="Pfam" id="PF00533">
    <property type="entry name" value="BRCT"/>
    <property type="match status" value="1"/>
</dbReference>
<dbReference type="SUPFAM" id="SSF52113">
    <property type="entry name" value="BRCT domain"/>
    <property type="match status" value="1"/>
</dbReference>
<dbReference type="InterPro" id="IPR039189">
    <property type="entry name" value="Fcp1"/>
</dbReference>
<evidence type="ECO:0000256" key="2">
    <source>
        <dbReference type="ARBA" id="ARBA00013081"/>
    </source>
</evidence>
<dbReference type="Pfam" id="PF03031">
    <property type="entry name" value="NIF"/>
    <property type="match status" value="1"/>
</dbReference>
<evidence type="ECO:0000313" key="11">
    <source>
        <dbReference type="Proteomes" id="UP001055712"/>
    </source>
</evidence>
<dbReference type="Proteomes" id="UP001055712">
    <property type="component" value="Unassembled WGS sequence"/>
</dbReference>
<reference evidence="10" key="1">
    <citation type="journal article" date="2019" name="Plant J.">
        <title>Chlorella vulgaris genome assembly and annotation reveals the molecular basis for metabolic acclimation to high light conditions.</title>
        <authorList>
            <person name="Cecchin M."/>
            <person name="Marcolungo L."/>
            <person name="Rossato M."/>
            <person name="Girolomoni L."/>
            <person name="Cosentino E."/>
            <person name="Cuine S."/>
            <person name="Li-Beisson Y."/>
            <person name="Delledonne M."/>
            <person name="Ballottari M."/>
        </authorList>
    </citation>
    <scope>NUCLEOTIDE SEQUENCE</scope>
    <source>
        <strain evidence="10">211/11P</strain>
    </source>
</reference>
<feature type="compositionally biased region" description="Pro residues" evidence="7">
    <location>
        <begin position="116"/>
        <end position="138"/>
    </location>
</feature>
<dbReference type="PANTHER" id="PTHR23081:SF36">
    <property type="entry name" value="RNA POLYMERASE II SUBUNIT A C-TERMINAL DOMAIN PHOSPHATASE"/>
    <property type="match status" value="1"/>
</dbReference>
<feature type="region of interest" description="Disordered" evidence="7">
    <location>
        <begin position="390"/>
        <end position="475"/>
    </location>
</feature>
<comment type="subcellular location">
    <subcellularLocation>
        <location evidence="1">Nucleus</location>
    </subcellularLocation>
</comment>
<dbReference type="SMART" id="SM00292">
    <property type="entry name" value="BRCT"/>
    <property type="match status" value="1"/>
</dbReference>
<dbReference type="GO" id="GO:0008420">
    <property type="term" value="F:RNA polymerase II CTD heptapeptide repeat phosphatase activity"/>
    <property type="evidence" value="ECO:0007669"/>
    <property type="project" value="InterPro"/>
</dbReference>
<proteinExistence type="predicted"/>
<feature type="compositionally biased region" description="Pro residues" evidence="7">
    <location>
        <begin position="92"/>
        <end position="104"/>
    </location>
</feature>
<evidence type="ECO:0000259" key="9">
    <source>
        <dbReference type="PROSITE" id="PS50969"/>
    </source>
</evidence>
<evidence type="ECO:0000313" key="10">
    <source>
        <dbReference type="EMBL" id="KAI3433318.1"/>
    </source>
</evidence>
<evidence type="ECO:0000256" key="6">
    <source>
        <dbReference type="ARBA" id="ARBA00048336"/>
    </source>
</evidence>
<dbReference type="PROSITE" id="PS50172">
    <property type="entry name" value="BRCT"/>
    <property type="match status" value="1"/>
</dbReference>
<feature type="region of interest" description="Disordered" evidence="7">
    <location>
        <begin position="1"/>
        <end position="138"/>
    </location>
</feature>
<feature type="region of interest" description="Disordered" evidence="7">
    <location>
        <begin position="285"/>
        <end position="342"/>
    </location>
</feature>
<dbReference type="PROSITE" id="PS50969">
    <property type="entry name" value="FCP1"/>
    <property type="match status" value="1"/>
</dbReference>
<evidence type="ECO:0000256" key="7">
    <source>
        <dbReference type="SAM" id="MobiDB-lite"/>
    </source>
</evidence>
<evidence type="ECO:0000256" key="3">
    <source>
        <dbReference type="ARBA" id="ARBA00022801"/>
    </source>
</evidence>
<comment type="catalytic activity">
    <reaction evidence="5">
        <text>O-phospho-L-seryl-[protein] + H2O = L-seryl-[protein] + phosphate</text>
        <dbReference type="Rhea" id="RHEA:20629"/>
        <dbReference type="Rhea" id="RHEA-COMP:9863"/>
        <dbReference type="Rhea" id="RHEA-COMP:11604"/>
        <dbReference type="ChEBI" id="CHEBI:15377"/>
        <dbReference type="ChEBI" id="CHEBI:29999"/>
        <dbReference type="ChEBI" id="CHEBI:43474"/>
        <dbReference type="ChEBI" id="CHEBI:83421"/>
        <dbReference type="EC" id="3.1.3.16"/>
    </reaction>
</comment>
<accession>A0A9D4TS07</accession>
<dbReference type="CDD" id="cd07521">
    <property type="entry name" value="HAD_FCP1-like"/>
    <property type="match status" value="1"/>
</dbReference>
<dbReference type="InterPro" id="IPR023214">
    <property type="entry name" value="HAD_sf"/>
</dbReference>
<dbReference type="SUPFAM" id="SSF56784">
    <property type="entry name" value="HAD-like"/>
    <property type="match status" value="1"/>
</dbReference>
<dbReference type="InterPro" id="IPR036420">
    <property type="entry name" value="BRCT_dom_sf"/>
</dbReference>
<dbReference type="Gene3D" id="3.40.50.1000">
    <property type="entry name" value="HAD superfamily/HAD-like"/>
    <property type="match status" value="1"/>
</dbReference>
<sequence>MANSDDSLEEGEILEEGELPAEVTGPPPRSHPRTQHPPHYREERPARRGDRLPPPPLPLREARDGWSHGRPHDRRHSFPLGDRGAPAFRHGPPLPPYQPPPPPLERGSGRQHRRPSPPPPALPPSPLPPSRTVSPPPRQLAAEELAARDAREMEALAADVTALARTLTLQACLKDLGRVCSDLAAALRKTAAYVRLLKQQDETSTGADSSEVAAQLGGKLLGALKALHVYSNTGQGRDMGAHARGPVQAAWHAQDEIFTAAQRSQLAGLASSSKNFAALLEDGAAQPQPVRRDYVPAPRQQPQQKEKKRRAPDQEVAPLVPAPHVSKRQLKRAQAQQRAEEEAAARAAAKQLAEQLAAQAAAGGAASQAADAAEPAGKQFRLTIKLGTSSLGAGEAPEPWQQQQLPGAAHQHEANDEEAPPLPPDEPEGGGWQSVTVPPPVLPGGWGVAGELPVSPMSSPTSPRGSSGAGAANGSWQAAQLELNPSAVKQAADGSREIEELLGQGKLCLVLDLDHTLLNSATFGEVGPVLHQALELRAATEAETLPQHERLLFRMDGIKMWTKLRPGVHKFLHRAARTYQLWIHTNGNRAYADSVVRLLDPQGLLFGERIIAQGADRLDQMVPDQAKRLMQGLDEREAITVIVDDSHSVWAQHRHNLVAVERYVYFPSSRTSLGLKGPSLLDANRDECSDQGMLMVALDVLMRVHGAVMRALGSPPQLLPSGEAVARGWDVRHALTQEREKVLAGVRLVFTRVIPLEMDAADHPLWRLAESYGATCSGALDASTTHVIAGASGTEKVLTARGMGKWVVTPAWLECSCILWKRAREERFLVPP</sequence>
<evidence type="ECO:0000256" key="5">
    <source>
        <dbReference type="ARBA" id="ARBA00047761"/>
    </source>
</evidence>
<dbReference type="SMART" id="SM00577">
    <property type="entry name" value="CPDc"/>
    <property type="match status" value="1"/>
</dbReference>
<dbReference type="InterPro" id="IPR036412">
    <property type="entry name" value="HAD-like_sf"/>
</dbReference>
<feature type="domain" description="FCP1 homology" evidence="9">
    <location>
        <begin position="502"/>
        <end position="683"/>
    </location>
</feature>
<dbReference type="OrthoDB" id="10249888at2759"/>
<evidence type="ECO:0000256" key="4">
    <source>
        <dbReference type="ARBA" id="ARBA00023242"/>
    </source>
</evidence>
<dbReference type="InterPro" id="IPR001357">
    <property type="entry name" value="BRCT_dom"/>
</dbReference>
<dbReference type="EMBL" id="SIDB01000004">
    <property type="protein sequence ID" value="KAI3433318.1"/>
    <property type="molecule type" value="Genomic_DNA"/>
</dbReference>
<feature type="domain" description="BRCT" evidence="8">
    <location>
        <begin position="738"/>
        <end position="830"/>
    </location>
</feature>
<comment type="caution">
    <text evidence="10">The sequence shown here is derived from an EMBL/GenBank/DDBJ whole genome shotgun (WGS) entry which is preliminary data.</text>
</comment>
<feature type="compositionally biased region" description="Basic and acidic residues" evidence="7">
    <location>
        <begin position="39"/>
        <end position="51"/>
    </location>
</feature>
<comment type="catalytic activity">
    <reaction evidence="6">
        <text>O-phospho-L-threonyl-[protein] + H2O = L-threonyl-[protein] + phosphate</text>
        <dbReference type="Rhea" id="RHEA:47004"/>
        <dbReference type="Rhea" id="RHEA-COMP:11060"/>
        <dbReference type="Rhea" id="RHEA-COMP:11605"/>
        <dbReference type="ChEBI" id="CHEBI:15377"/>
        <dbReference type="ChEBI" id="CHEBI:30013"/>
        <dbReference type="ChEBI" id="CHEBI:43474"/>
        <dbReference type="ChEBI" id="CHEBI:61977"/>
        <dbReference type="EC" id="3.1.3.16"/>
    </reaction>
</comment>
<feature type="compositionally biased region" description="Low complexity" evidence="7">
    <location>
        <begin position="455"/>
        <end position="475"/>
    </location>
</feature>
<dbReference type="CDD" id="cd17729">
    <property type="entry name" value="BRCT_CTDP1"/>
    <property type="match status" value="1"/>
</dbReference>